<dbReference type="PROSITE" id="PS51421">
    <property type="entry name" value="RAS"/>
    <property type="match status" value="1"/>
</dbReference>
<dbReference type="EMBL" id="JAOPGA020001707">
    <property type="protein sequence ID" value="KAL0490635.1"/>
    <property type="molecule type" value="Genomic_DNA"/>
</dbReference>
<accession>A0AAW2ZPA7</accession>
<evidence type="ECO:0000256" key="1">
    <source>
        <dbReference type="ARBA" id="ARBA00022741"/>
    </source>
</evidence>
<reference evidence="3 4" key="1">
    <citation type="submission" date="2024-03" db="EMBL/GenBank/DDBJ databases">
        <title>The Acrasis kona genome and developmental transcriptomes reveal deep origins of eukaryotic multicellular pathways.</title>
        <authorList>
            <person name="Sheikh S."/>
            <person name="Fu C.-J."/>
            <person name="Brown M.W."/>
            <person name="Baldauf S.L."/>
        </authorList>
    </citation>
    <scope>NUCLEOTIDE SEQUENCE [LARGE SCALE GENOMIC DNA]</scope>
    <source>
        <strain evidence="3 4">ATCC MYA-3509</strain>
    </source>
</reference>
<dbReference type="InterPro" id="IPR001806">
    <property type="entry name" value="Small_GTPase"/>
</dbReference>
<dbReference type="SUPFAM" id="SSF52540">
    <property type="entry name" value="P-loop containing nucleoside triphosphate hydrolases"/>
    <property type="match status" value="1"/>
</dbReference>
<dbReference type="SMART" id="SM00175">
    <property type="entry name" value="RAB"/>
    <property type="match status" value="1"/>
</dbReference>
<dbReference type="GO" id="GO:0016020">
    <property type="term" value="C:membrane"/>
    <property type="evidence" value="ECO:0007669"/>
    <property type="project" value="InterPro"/>
</dbReference>
<dbReference type="PANTHER" id="PTHR24070">
    <property type="entry name" value="RAS, DI-RAS, AND RHEB FAMILY MEMBERS OF SMALL GTPASE SUPERFAMILY"/>
    <property type="match status" value="1"/>
</dbReference>
<evidence type="ECO:0000256" key="2">
    <source>
        <dbReference type="ARBA" id="ARBA00023134"/>
    </source>
</evidence>
<comment type="caution">
    <text evidence="3">The sequence shown here is derived from an EMBL/GenBank/DDBJ whole genome shotgun (WGS) entry which is preliminary data.</text>
</comment>
<name>A0AAW2ZPA7_9EUKA</name>
<proteinExistence type="predicted"/>
<dbReference type="Proteomes" id="UP001431209">
    <property type="component" value="Unassembled WGS sequence"/>
</dbReference>
<evidence type="ECO:0000313" key="4">
    <source>
        <dbReference type="Proteomes" id="UP001431209"/>
    </source>
</evidence>
<dbReference type="GO" id="GO:0007165">
    <property type="term" value="P:signal transduction"/>
    <property type="evidence" value="ECO:0007669"/>
    <property type="project" value="InterPro"/>
</dbReference>
<dbReference type="GO" id="GO:0005525">
    <property type="term" value="F:GTP binding"/>
    <property type="evidence" value="ECO:0007669"/>
    <property type="project" value="UniProtKB-KW"/>
</dbReference>
<protein>
    <submittedName>
        <fullName evidence="3">Rit1</fullName>
    </submittedName>
</protein>
<dbReference type="SMART" id="SM00173">
    <property type="entry name" value="RAS"/>
    <property type="match status" value="1"/>
</dbReference>
<keyword evidence="4" id="KW-1185">Reference proteome</keyword>
<gene>
    <name evidence="3" type="ORF">AKO1_003383</name>
</gene>
<dbReference type="Pfam" id="PF00071">
    <property type="entry name" value="Ras"/>
    <property type="match status" value="1"/>
</dbReference>
<dbReference type="PRINTS" id="PR00449">
    <property type="entry name" value="RASTRNSFRMNG"/>
</dbReference>
<dbReference type="InterPro" id="IPR020849">
    <property type="entry name" value="Small_GTPase_Ras-type"/>
</dbReference>
<dbReference type="GO" id="GO:0003924">
    <property type="term" value="F:GTPase activity"/>
    <property type="evidence" value="ECO:0007669"/>
    <property type="project" value="InterPro"/>
</dbReference>
<keyword evidence="2" id="KW-0342">GTP-binding</keyword>
<dbReference type="AlphaFoldDB" id="A0AAW2ZPA7"/>
<dbReference type="PROSITE" id="PS51419">
    <property type="entry name" value="RAB"/>
    <property type="match status" value="1"/>
</dbReference>
<dbReference type="InterPro" id="IPR027417">
    <property type="entry name" value="P-loop_NTPase"/>
</dbReference>
<evidence type="ECO:0000313" key="3">
    <source>
        <dbReference type="EMBL" id="KAL0490635.1"/>
    </source>
</evidence>
<sequence>MESILFDEDIIGIVISFMGISMSQISTLERRQNMVFVLEKYFQTYNNFKFCLSELQLYYQSITSKLREGYEICLVGINGSGKSSLVIRVAHGGFLEYDPYVEDYFKFNLNVYGNKVRLDVLDMAESGHYSDRIRRIEAMRRSDGIIFCYGCSDRTTFNEISCFLEEYKRIGISKQAVLVECKRDERDTSILKAVSYSEGEKLAARFDVPFVTTSSLYNINVQVPFYFAVGCKPPSYKVFEKLSRGERLDHTEVSHTKQKKDHTEVSHTKQLKTCVLC</sequence>
<keyword evidence="1" id="KW-0547">Nucleotide-binding</keyword>
<organism evidence="3 4">
    <name type="scientific">Acrasis kona</name>
    <dbReference type="NCBI Taxonomy" id="1008807"/>
    <lineage>
        <taxon>Eukaryota</taxon>
        <taxon>Discoba</taxon>
        <taxon>Heterolobosea</taxon>
        <taxon>Tetramitia</taxon>
        <taxon>Eutetramitia</taxon>
        <taxon>Acrasidae</taxon>
        <taxon>Acrasis</taxon>
    </lineage>
</organism>
<dbReference type="Gene3D" id="3.40.50.300">
    <property type="entry name" value="P-loop containing nucleotide triphosphate hydrolases"/>
    <property type="match status" value="1"/>
</dbReference>